<gene>
    <name evidence="1" type="ORF">SPELUC_LOCUS17641</name>
</gene>
<protein>
    <submittedName>
        <fullName evidence="1">414_t:CDS:1</fullName>
    </submittedName>
</protein>
<name>A0ACA9RIP0_9GLOM</name>
<organism evidence="1 2">
    <name type="scientific">Cetraspora pellucida</name>
    <dbReference type="NCBI Taxonomy" id="1433469"/>
    <lineage>
        <taxon>Eukaryota</taxon>
        <taxon>Fungi</taxon>
        <taxon>Fungi incertae sedis</taxon>
        <taxon>Mucoromycota</taxon>
        <taxon>Glomeromycotina</taxon>
        <taxon>Glomeromycetes</taxon>
        <taxon>Diversisporales</taxon>
        <taxon>Gigasporaceae</taxon>
        <taxon>Cetraspora</taxon>
    </lineage>
</organism>
<proteinExistence type="predicted"/>
<evidence type="ECO:0000313" key="2">
    <source>
        <dbReference type="Proteomes" id="UP000789366"/>
    </source>
</evidence>
<dbReference type="EMBL" id="CAJVPW010074374">
    <property type="protein sequence ID" value="CAG8796102.1"/>
    <property type="molecule type" value="Genomic_DNA"/>
</dbReference>
<feature type="non-terminal residue" evidence="1">
    <location>
        <position position="1"/>
    </location>
</feature>
<reference evidence="1" key="1">
    <citation type="submission" date="2021-06" db="EMBL/GenBank/DDBJ databases">
        <authorList>
            <person name="Kallberg Y."/>
            <person name="Tangrot J."/>
            <person name="Rosling A."/>
        </authorList>
    </citation>
    <scope>NUCLEOTIDE SEQUENCE</scope>
    <source>
        <strain evidence="1">28 12/20/2015</strain>
    </source>
</reference>
<comment type="caution">
    <text evidence="1">The sequence shown here is derived from an EMBL/GenBank/DDBJ whole genome shotgun (WGS) entry which is preliminary data.</text>
</comment>
<keyword evidence="2" id="KW-1185">Reference proteome</keyword>
<dbReference type="Proteomes" id="UP000789366">
    <property type="component" value="Unassembled WGS sequence"/>
</dbReference>
<feature type="non-terminal residue" evidence="1">
    <location>
        <position position="56"/>
    </location>
</feature>
<sequence length="56" mass="6714">SFNNNEYLISINYKEWHQVIDLLKKEEKDLILGIPITAYTEPREIVEDCNFEQELN</sequence>
<evidence type="ECO:0000313" key="1">
    <source>
        <dbReference type="EMBL" id="CAG8796102.1"/>
    </source>
</evidence>
<accession>A0ACA9RIP0</accession>